<dbReference type="PANTHER" id="PTHR23389">
    <property type="entry name" value="CHROMOSOME TRANSMISSION FIDELITY FACTOR 18"/>
    <property type="match status" value="1"/>
</dbReference>
<evidence type="ECO:0000256" key="1">
    <source>
        <dbReference type="ARBA" id="ARBA00006878"/>
    </source>
</evidence>
<keyword evidence="3 7" id="KW-0235">DNA replication</keyword>
<reference evidence="10 12" key="2">
    <citation type="journal article" date="2019" name="Nat. Microbiol.">
        <title>Wide diversity of methane and short-chain alkane metabolisms in uncultured archaea.</title>
        <authorList>
            <person name="Borrel G."/>
            <person name="Adam P.S."/>
            <person name="McKay L.J."/>
            <person name="Chen L.X."/>
            <person name="Sierra-Garcia I.N."/>
            <person name="Sieber C.M."/>
            <person name="Letourneur Q."/>
            <person name="Ghozlane A."/>
            <person name="Andersen G.L."/>
            <person name="Li W.J."/>
            <person name="Hallam S.J."/>
            <person name="Muyzer G."/>
            <person name="de Oliveira V.M."/>
            <person name="Inskeep W.P."/>
            <person name="Banfield J.F."/>
            <person name="Gribaldo S."/>
        </authorList>
    </citation>
    <scope>NUCLEOTIDE SEQUENCE [LARGE SCALE GENOMIC DNA]</scope>
    <source>
        <strain evidence="10">NM4</strain>
    </source>
</reference>
<organism evidence="9 11">
    <name type="scientific">Candidatus Methanodesulfokora washburnensis</name>
    <dbReference type="NCBI Taxonomy" id="2478471"/>
    <lineage>
        <taxon>Archaea</taxon>
        <taxon>Thermoproteota</taxon>
        <taxon>Candidatus Korarchaeia</taxon>
        <taxon>Candidatus Korarchaeia incertae sedis</taxon>
        <taxon>Candidatus Methanodesulfokora</taxon>
    </lineage>
</organism>
<dbReference type="SMART" id="SM00382">
    <property type="entry name" value="AAA"/>
    <property type="match status" value="1"/>
</dbReference>
<dbReference type="InterPro" id="IPR047854">
    <property type="entry name" value="RFC_lid"/>
</dbReference>
<dbReference type="Pfam" id="PF00004">
    <property type="entry name" value="AAA"/>
    <property type="match status" value="1"/>
</dbReference>
<evidence type="ECO:0000313" key="11">
    <source>
        <dbReference type="Proteomes" id="UP000277582"/>
    </source>
</evidence>
<dbReference type="GO" id="GO:0005663">
    <property type="term" value="C:DNA replication factor C complex"/>
    <property type="evidence" value="ECO:0007669"/>
    <property type="project" value="InterPro"/>
</dbReference>
<keyword evidence="11" id="KW-1185">Reference proteome</keyword>
<dbReference type="Proteomes" id="UP000316217">
    <property type="component" value="Unassembled WGS sequence"/>
</dbReference>
<reference evidence="9 11" key="1">
    <citation type="submission" date="2018-10" db="EMBL/GenBank/DDBJ databases">
        <title>Co-occurring genomic capacity for anaerobic methane metabolism and dissimilatory sulfite reduction discovered in the Korarchaeota.</title>
        <authorList>
            <person name="Mckay L.J."/>
            <person name="Dlakic M."/>
            <person name="Fields M.W."/>
            <person name="Delmont T.O."/>
            <person name="Eren A.M."/>
            <person name="Jay Z.J."/>
            <person name="Klingelsmith K.B."/>
            <person name="Rusch D.B."/>
            <person name="Inskeep W.P."/>
        </authorList>
    </citation>
    <scope>NUCLEOTIDE SEQUENCE [LARGE SCALE GENOMIC DNA]</scope>
    <source>
        <strain evidence="9 11">MDKW</strain>
    </source>
</reference>
<evidence type="ECO:0000313" key="10">
    <source>
        <dbReference type="EMBL" id="RZN59432.1"/>
    </source>
</evidence>
<dbReference type="CDD" id="cd00009">
    <property type="entry name" value="AAA"/>
    <property type="match status" value="1"/>
</dbReference>
<dbReference type="CDD" id="cd18140">
    <property type="entry name" value="HLD_clamp_RFC"/>
    <property type="match status" value="1"/>
</dbReference>
<dbReference type="InterPro" id="IPR013725">
    <property type="entry name" value="DNA_replication_fac_RFC1_C"/>
</dbReference>
<dbReference type="EMBL" id="RCOS01000146">
    <property type="protein sequence ID" value="RSN72601.1"/>
    <property type="molecule type" value="Genomic_DNA"/>
</dbReference>
<dbReference type="HAMAP" id="MF_01508">
    <property type="entry name" value="RfcL"/>
    <property type="match status" value="1"/>
</dbReference>
<dbReference type="PANTHER" id="PTHR23389:SF6">
    <property type="entry name" value="REPLICATION FACTOR C SUBUNIT 1"/>
    <property type="match status" value="1"/>
</dbReference>
<dbReference type="InterPro" id="IPR027417">
    <property type="entry name" value="P-loop_NTPase"/>
</dbReference>
<name>A0A429GFS5_9CREN</name>
<keyword evidence="5 7" id="KW-0067">ATP-binding</keyword>
<evidence type="ECO:0000259" key="8">
    <source>
        <dbReference type="SMART" id="SM00382"/>
    </source>
</evidence>
<protein>
    <recommendedName>
        <fullName evidence="2 7">Replication factor C large subunit</fullName>
        <shortName evidence="7">RFC large subunit</shortName>
    </recommendedName>
    <alternativeName>
        <fullName evidence="6 7">Clamp loader large subunit</fullName>
    </alternativeName>
</protein>
<comment type="subunit">
    <text evidence="7">Heteromultimer composed of small subunits (RfcS) and large subunits (RfcL).</text>
</comment>
<evidence type="ECO:0000313" key="12">
    <source>
        <dbReference type="Proteomes" id="UP000316217"/>
    </source>
</evidence>
<evidence type="ECO:0000256" key="7">
    <source>
        <dbReference type="HAMAP-Rule" id="MF_01508"/>
    </source>
</evidence>
<dbReference type="Pfam" id="PF21960">
    <property type="entry name" value="RCF1-5-like_lid"/>
    <property type="match status" value="1"/>
</dbReference>
<evidence type="ECO:0000256" key="4">
    <source>
        <dbReference type="ARBA" id="ARBA00022741"/>
    </source>
</evidence>
<gene>
    <name evidence="7" type="primary">rfcL</name>
    <name evidence="9" type="ORF">D6D85_13320</name>
    <name evidence="10" type="ORF">EF810_06755</name>
</gene>
<dbReference type="Gene3D" id="3.40.50.300">
    <property type="entry name" value="P-loop containing nucleotide triphosphate hydrolases"/>
    <property type="match status" value="1"/>
</dbReference>
<keyword evidence="4 7" id="KW-0547">Nucleotide-binding</keyword>
<proteinExistence type="inferred from homology"/>
<dbReference type="Gene3D" id="1.10.8.60">
    <property type="match status" value="1"/>
</dbReference>
<dbReference type="OrthoDB" id="8658at2157"/>
<dbReference type="RefSeq" id="WP_125672439.1">
    <property type="nucleotide sequence ID" value="NZ_RCOS01000146.1"/>
</dbReference>
<dbReference type="GO" id="GO:0005524">
    <property type="term" value="F:ATP binding"/>
    <property type="evidence" value="ECO:0007669"/>
    <property type="project" value="UniProtKB-UniRule"/>
</dbReference>
<dbReference type="EMBL" id="RXII01000105">
    <property type="protein sequence ID" value="RZN59432.1"/>
    <property type="molecule type" value="Genomic_DNA"/>
</dbReference>
<comment type="similarity">
    <text evidence="1 7">Belongs to the activator 1 small subunits family. RfcL subfamily.</text>
</comment>
<dbReference type="GO" id="GO:0003689">
    <property type="term" value="F:DNA clamp loader activity"/>
    <property type="evidence" value="ECO:0007669"/>
    <property type="project" value="UniProtKB-UniRule"/>
</dbReference>
<evidence type="ECO:0000313" key="9">
    <source>
        <dbReference type="EMBL" id="RSN72601.1"/>
    </source>
</evidence>
<feature type="binding site" evidence="7">
    <location>
        <begin position="46"/>
        <end position="53"/>
    </location>
    <ligand>
        <name>ATP</name>
        <dbReference type="ChEBI" id="CHEBI:30616"/>
    </ligand>
</feature>
<comment type="caution">
    <text evidence="9">The sequence shown here is derived from an EMBL/GenBank/DDBJ whole genome shotgun (WGS) entry which is preliminary data.</text>
</comment>
<accession>A0A429GFS5</accession>
<dbReference type="NCBIfam" id="NF003229">
    <property type="entry name" value="PRK04195.1-5"/>
    <property type="match status" value="1"/>
</dbReference>
<evidence type="ECO:0000256" key="2">
    <source>
        <dbReference type="ARBA" id="ARBA00014793"/>
    </source>
</evidence>
<comment type="function">
    <text evidence="7">Part of the RFC clamp loader complex which loads the PCNA sliding clamp onto DNA.</text>
</comment>
<feature type="domain" description="AAA+ ATPase" evidence="8">
    <location>
        <begin position="38"/>
        <end position="164"/>
    </location>
</feature>
<dbReference type="InterPro" id="IPR003593">
    <property type="entry name" value="AAA+_ATPase"/>
</dbReference>
<dbReference type="InterPro" id="IPR003959">
    <property type="entry name" value="ATPase_AAA_core"/>
</dbReference>
<dbReference type="SUPFAM" id="SSF52540">
    <property type="entry name" value="P-loop containing nucleoside triphosphate hydrolases"/>
    <property type="match status" value="1"/>
</dbReference>
<dbReference type="GO" id="GO:0006260">
    <property type="term" value="P:DNA replication"/>
    <property type="evidence" value="ECO:0007669"/>
    <property type="project" value="UniProtKB-UniRule"/>
</dbReference>
<dbReference type="GO" id="GO:0016887">
    <property type="term" value="F:ATP hydrolysis activity"/>
    <property type="evidence" value="ECO:0007669"/>
    <property type="project" value="InterPro"/>
</dbReference>
<evidence type="ECO:0000256" key="5">
    <source>
        <dbReference type="ARBA" id="ARBA00022840"/>
    </source>
</evidence>
<sequence>MLPWVEKYRPKRLKDIVGQNEAIEQIMKWIEDVRAGKKVKPLLIYGPAGTGKTTAAYAIANELGYDIVEINCADLRDKEKLNRVLGGLGSFSLIEESPRIILFDEVDALPAEGKTISSLLKEILSRGDMPVVMTANDVYEKHMYGIRNLADTVEFKKLGVRDIVKVLSKIATMEKVNLPEEAIKKIASGSDGDLRSAINDLQSLAEGSADLVNYYGKIFGQRDREADIFRVLGSVFSGKYCTRTRFLTSTLDMDQDMFMRWIEENLPIAIKDPPSLSLAYEYVSLADIFRSRIVRTGNWKLMTYINEFLTLGVCSAKSLSKSSGFVKFKFPSIIKELASTKEERAELKDVLRKIAKNTHTSSNVVRREILPLIAALCKRNKDLMRKIARDIGVEEDQLESIIESIKI</sequence>
<dbReference type="Proteomes" id="UP000277582">
    <property type="component" value="Unassembled WGS sequence"/>
</dbReference>
<evidence type="ECO:0000256" key="6">
    <source>
        <dbReference type="ARBA" id="ARBA00032141"/>
    </source>
</evidence>
<dbReference type="AlphaFoldDB" id="A0A429GFS5"/>
<dbReference type="InterPro" id="IPR023935">
    <property type="entry name" value="Rep_factor-C_lsu"/>
</dbReference>
<evidence type="ECO:0000256" key="3">
    <source>
        <dbReference type="ARBA" id="ARBA00022705"/>
    </source>
</evidence>
<dbReference type="Pfam" id="PF08519">
    <property type="entry name" value="RFC1"/>
    <property type="match status" value="1"/>
</dbReference>